<evidence type="ECO:0000256" key="8">
    <source>
        <dbReference type="ARBA" id="ARBA00023163"/>
    </source>
</evidence>
<gene>
    <name evidence="13" type="ORF">LUZ63_003276</name>
</gene>
<evidence type="ECO:0000256" key="3">
    <source>
        <dbReference type="ARBA" id="ARBA00022723"/>
    </source>
</evidence>
<keyword evidence="5" id="KW-0862">Zinc</keyword>
<evidence type="ECO:0000256" key="1">
    <source>
        <dbReference type="ARBA" id="ARBA00004123"/>
    </source>
</evidence>
<sequence length="701" mass="79846">MSTPIEVEDENVNASIAIEESQSVHLEEEDGETVNEDIEEPGLSKAGRKRKSPVWKHFVEIEVQEKGKVVPKVECKHCKKRYKYVDGGPTSTLLLHVKSKCAALKKERGKTQGMLNFESQESTNFSLGISGPGGGYDHAKNREIMAKMIIAHELPFAFVEYTWFNILMKYNNHMFQKVSRQTIKKECMKVFESEREKMKKWFKDISKISLTSDCWTSNTSVGYMSLTAQYVDANWKLQKRIISFIDLAPPHSGEVISDGILDCLMKWGIQDKIGTITLDNASSNDRAAYLLKSNFEGRDKLHFGGLFFHVRCCAHILNLIVQDGLKVIKECLFKIREGVKYLRKSPSKLFKFGEIAIAHGVETKRSLCSDVQTRWNSTHRMLKSALHYKTVIHQYAMRDPNYEWEPKDVEWDEAGKICKFLEVFVEATNIFSGTTYPTANLFLVETYNVKKEICEAYRSSDEFLRKMSKPMFEKFEKYWGEVGVLMAVASIFDPRFKLASVQYTFRELYQEYEVVDRIKEVTDHLRALYEKYAKAVVNSLNSNAATSTSSMEETSTSSEALSAAQSRIFAFIKEMNGESRSKSDLEVYLEEPPFVPEGGRPFDVLVWWCQNCSKFPILSKLAKDVLCIPVTTVASESAFSAGGRVLDDYRSSLSKDMVELLVCGGDWLRAASKSTVLTLQQLAKEEEQLEVEIAMKNLSMS</sequence>
<dbReference type="InterPro" id="IPR003656">
    <property type="entry name" value="Znf_BED"/>
</dbReference>
<evidence type="ECO:0000256" key="5">
    <source>
        <dbReference type="ARBA" id="ARBA00022833"/>
    </source>
</evidence>
<feature type="region of interest" description="Disordered" evidence="11">
    <location>
        <begin position="24"/>
        <end position="47"/>
    </location>
</feature>
<protein>
    <recommendedName>
        <fullName evidence="12">BED-type domain-containing protein</fullName>
    </recommendedName>
</protein>
<comment type="caution">
    <text evidence="13">The sequence shown here is derived from an EMBL/GenBank/DDBJ whole genome shotgun (WGS) entry which is preliminary data.</text>
</comment>
<dbReference type="EMBL" id="JAMQYH010000001">
    <property type="protein sequence ID" value="KAJ1703497.1"/>
    <property type="molecule type" value="Genomic_DNA"/>
</dbReference>
<keyword evidence="9" id="KW-0539">Nucleus</keyword>
<reference evidence="13" key="1">
    <citation type="journal article" date="2022" name="Cell">
        <title>Repeat-based holocentromeres influence genome architecture and karyotype evolution.</title>
        <authorList>
            <person name="Hofstatter P.G."/>
            <person name="Thangavel G."/>
            <person name="Lux T."/>
            <person name="Neumann P."/>
            <person name="Vondrak T."/>
            <person name="Novak P."/>
            <person name="Zhang M."/>
            <person name="Costa L."/>
            <person name="Castellani M."/>
            <person name="Scott A."/>
            <person name="Toegelov H."/>
            <person name="Fuchs J."/>
            <person name="Mata-Sucre Y."/>
            <person name="Dias Y."/>
            <person name="Vanzela A.L.L."/>
            <person name="Huettel B."/>
            <person name="Almeida C.C.S."/>
            <person name="Simkova H."/>
            <person name="Souza G."/>
            <person name="Pedrosa-Harand A."/>
            <person name="Macas J."/>
            <person name="Mayer K.F.X."/>
            <person name="Houben A."/>
            <person name="Marques A."/>
        </authorList>
    </citation>
    <scope>NUCLEOTIDE SEQUENCE</scope>
    <source>
        <strain evidence="13">RhyBre1mFocal</strain>
    </source>
</reference>
<dbReference type="OrthoDB" id="783864at2759"/>
<evidence type="ECO:0000313" key="14">
    <source>
        <dbReference type="Proteomes" id="UP001151287"/>
    </source>
</evidence>
<evidence type="ECO:0000256" key="9">
    <source>
        <dbReference type="ARBA" id="ARBA00023242"/>
    </source>
</evidence>
<dbReference type="PANTHER" id="PTHR46481">
    <property type="entry name" value="ZINC FINGER BED DOMAIN-CONTAINING PROTEIN 4"/>
    <property type="match status" value="1"/>
</dbReference>
<dbReference type="GO" id="GO:0003677">
    <property type="term" value="F:DNA binding"/>
    <property type="evidence" value="ECO:0007669"/>
    <property type="project" value="UniProtKB-KW"/>
</dbReference>
<dbReference type="GO" id="GO:0008270">
    <property type="term" value="F:zinc ion binding"/>
    <property type="evidence" value="ECO:0007669"/>
    <property type="project" value="UniProtKB-KW"/>
</dbReference>
<dbReference type="SUPFAM" id="SSF57667">
    <property type="entry name" value="beta-beta-alpha zinc fingers"/>
    <property type="match status" value="1"/>
</dbReference>
<dbReference type="Pfam" id="PF02892">
    <property type="entry name" value="zf-BED"/>
    <property type="match status" value="1"/>
</dbReference>
<keyword evidence="6" id="KW-0805">Transcription regulation</keyword>
<evidence type="ECO:0000256" key="4">
    <source>
        <dbReference type="ARBA" id="ARBA00022771"/>
    </source>
</evidence>
<evidence type="ECO:0000256" key="2">
    <source>
        <dbReference type="ARBA" id="ARBA00011738"/>
    </source>
</evidence>
<keyword evidence="8" id="KW-0804">Transcription</keyword>
<dbReference type="Proteomes" id="UP001151287">
    <property type="component" value="Unassembled WGS sequence"/>
</dbReference>
<dbReference type="InterPro" id="IPR052035">
    <property type="entry name" value="ZnF_BED_domain_contain"/>
</dbReference>
<evidence type="ECO:0000256" key="6">
    <source>
        <dbReference type="ARBA" id="ARBA00023015"/>
    </source>
</evidence>
<evidence type="ECO:0000256" key="10">
    <source>
        <dbReference type="PROSITE-ProRule" id="PRU00027"/>
    </source>
</evidence>
<dbReference type="SMART" id="SM00614">
    <property type="entry name" value="ZnF_BED"/>
    <property type="match status" value="1"/>
</dbReference>
<comment type="subunit">
    <text evidence="2">Homodimer.</text>
</comment>
<dbReference type="PANTHER" id="PTHR46481:SF6">
    <property type="entry name" value="ZINC FINGER BED DOMAIN-CONTAINING PROTEIN RICESLEEPER 2-LIKE"/>
    <property type="match status" value="1"/>
</dbReference>
<evidence type="ECO:0000256" key="7">
    <source>
        <dbReference type="ARBA" id="ARBA00023125"/>
    </source>
</evidence>
<evidence type="ECO:0000313" key="13">
    <source>
        <dbReference type="EMBL" id="KAJ1703497.1"/>
    </source>
</evidence>
<dbReference type="GO" id="GO:0046983">
    <property type="term" value="F:protein dimerization activity"/>
    <property type="evidence" value="ECO:0007669"/>
    <property type="project" value="InterPro"/>
</dbReference>
<accession>A0A9Q0HYV6</accession>
<proteinExistence type="predicted"/>
<keyword evidence="4 10" id="KW-0863">Zinc-finger</keyword>
<name>A0A9Q0HYV6_9POAL</name>
<dbReference type="InterPro" id="IPR008906">
    <property type="entry name" value="HATC_C_dom"/>
</dbReference>
<dbReference type="InterPro" id="IPR025525">
    <property type="entry name" value="hAT-like_transposase_RNase-H"/>
</dbReference>
<evidence type="ECO:0000259" key="12">
    <source>
        <dbReference type="PROSITE" id="PS50808"/>
    </source>
</evidence>
<feature type="domain" description="BED-type" evidence="12">
    <location>
        <begin position="49"/>
        <end position="108"/>
    </location>
</feature>
<dbReference type="Pfam" id="PF05699">
    <property type="entry name" value="Dimer_Tnp_hAT"/>
    <property type="match status" value="1"/>
</dbReference>
<dbReference type="SUPFAM" id="SSF53098">
    <property type="entry name" value="Ribonuclease H-like"/>
    <property type="match status" value="1"/>
</dbReference>
<dbReference type="InterPro" id="IPR036236">
    <property type="entry name" value="Znf_C2H2_sf"/>
</dbReference>
<keyword evidence="7" id="KW-0238">DNA-binding</keyword>
<keyword evidence="3" id="KW-0479">Metal-binding</keyword>
<dbReference type="Pfam" id="PF14372">
    <property type="entry name" value="hAT-like_RNase-H"/>
    <property type="match status" value="1"/>
</dbReference>
<comment type="subcellular location">
    <subcellularLocation>
        <location evidence="1">Nucleus</location>
    </subcellularLocation>
</comment>
<organism evidence="13 14">
    <name type="scientific">Rhynchospora breviuscula</name>
    <dbReference type="NCBI Taxonomy" id="2022672"/>
    <lineage>
        <taxon>Eukaryota</taxon>
        <taxon>Viridiplantae</taxon>
        <taxon>Streptophyta</taxon>
        <taxon>Embryophyta</taxon>
        <taxon>Tracheophyta</taxon>
        <taxon>Spermatophyta</taxon>
        <taxon>Magnoliopsida</taxon>
        <taxon>Liliopsida</taxon>
        <taxon>Poales</taxon>
        <taxon>Cyperaceae</taxon>
        <taxon>Cyperoideae</taxon>
        <taxon>Rhynchosporeae</taxon>
        <taxon>Rhynchospora</taxon>
    </lineage>
</organism>
<dbReference type="PROSITE" id="PS50808">
    <property type="entry name" value="ZF_BED"/>
    <property type="match status" value="1"/>
</dbReference>
<dbReference type="AlphaFoldDB" id="A0A9Q0HYV6"/>
<feature type="compositionally biased region" description="Acidic residues" evidence="11">
    <location>
        <begin position="27"/>
        <end position="40"/>
    </location>
</feature>
<dbReference type="GO" id="GO:0005634">
    <property type="term" value="C:nucleus"/>
    <property type="evidence" value="ECO:0007669"/>
    <property type="project" value="UniProtKB-SubCell"/>
</dbReference>
<dbReference type="InterPro" id="IPR012337">
    <property type="entry name" value="RNaseH-like_sf"/>
</dbReference>
<keyword evidence="14" id="KW-1185">Reference proteome</keyword>
<evidence type="ECO:0000256" key="11">
    <source>
        <dbReference type="SAM" id="MobiDB-lite"/>
    </source>
</evidence>